<name>A0A0C3GPE6_OIDMZ</name>
<evidence type="ECO:0000313" key="3">
    <source>
        <dbReference type="Proteomes" id="UP000054321"/>
    </source>
</evidence>
<dbReference type="Proteomes" id="UP000054321">
    <property type="component" value="Unassembled WGS sequence"/>
</dbReference>
<dbReference type="HOGENOM" id="CLU_019095_0_1_1"/>
<feature type="domain" description="DUF7492" evidence="1">
    <location>
        <begin position="8"/>
        <end position="246"/>
    </location>
</feature>
<reference evidence="3" key="2">
    <citation type="submission" date="2015-01" db="EMBL/GenBank/DDBJ databases">
        <title>Evolutionary Origins and Diversification of the Mycorrhizal Mutualists.</title>
        <authorList>
            <consortium name="DOE Joint Genome Institute"/>
            <consortium name="Mycorrhizal Genomics Consortium"/>
            <person name="Kohler A."/>
            <person name="Kuo A."/>
            <person name="Nagy L.G."/>
            <person name="Floudas D."/>
            <person name="Copeland A."/>
            <person name="Barry K.W."/>
            <person name="Cichocki N."/>
            <person name="Veneault-Fourrey C."/>
            <person name="LaButti K."/>
            <person name="Lindquist E.A."/>
            <person name="Lipzen A."/>
            <person name="Lundell T."/>
            <person name="Morin E."/>
            <person name="Murat C."/>
            <person name="Riley R."/>
            <person name="Ohm R."/>
            <person name="Sun H."/>
            <person name="Tunlid A."/>
            <person name="Henrissat B."/>
            <person name="Grigoriev I.V."/>
            <person name="Hibbett D.S."/>
            <person name="Martin F."/>
        </authorList>
    </citation>
    <scope>NUCLEOTIDE SEQUENCE [LARGE SCALE GENOMIC DNA]</scope>
    <source>
        <strain evidence="3">Zn</strain>
    </source>
</reference>
<proteinExistence type="predicted"/>
<keyword evidence="3" id="KW-1185">Reference proteome</keyword>
<reference evidence="2 3" key="1">
    <citation type="submission" date="2014-04" db="EMBL/GenBank/DDBJ databases">
        <authorList>
            <consortium name="DOE Joint Genome Institute"/>
            <person name="Kuo A."/>
            <person name="Martino E."/>
            <person name="Perotto S."/>
            <person name="Kohler A."/>
            <person name="Nagy L.G."/>
            <person name="Floudas D."/>
            <person name="Copeland A."/>
            <person name="Barry K.W."/>
            <person name="Cichocki N."/>
            <person name="Veneault-Fourrey C."/>
            <person name="LaButti K."/>
            <person name="Lindquist E.A."/>
            <person name="Lipzen A."/>
            <person name="Lundell T."/>
            <person name="Morin E."/>
            <person name="Murat C."/>
            <person name="Sun H."/>
            <person name="Tunlid A."/>
            <person name="Henrissat B."/>
            <person name="Grigoriev I.V."/>
            <person name="Hibbett D.S."/>
            <person name="Martin F."/>
            <person name="Nordberg H.P."/>
            <person name="Cantor M.N."/>
            <person name="Hua S.X."/>
        </authorList>
    </citation>
    <scope>NUCLEOTIDE SEQUENCE [LARGE SCALE GENOMIC DNA]</scope>
    <source>
        <strain evidence="2 3">Zn</strain>
    </source>
</reference>
<dbReference type="OrthoDB" id="64281at2759"/>
<organism evidence="2 3">
    <name type="scientific">Oidiodendron maius (strain Zn)</name>
    <dbReference type="NCBI Taxonomy" id="913774"/>
    <lineage>
        <taxon>Eukaryota</taxon>
        <taxon>Fungi</taxon>
        <taxon>Dikarya</taxon>
        <taxon>Ascomycota</taxon>
        <taxon>Pezizomycotina</taxon>
        <taxon>Leotiomycetes</taxon>
        <taxon>Leotiomycetes incertae sedis</taxon>
        <taxon>Myxotrichaceae</taxon>
        <taxon>Oidiodendron</taxon>
    </lineage>
</organism>
<dbReference type="Pfam" id="PF24320">
    <property type="entry name" value="DUF7492"/>
    <property type="match status" value="1"/>
</dbReference>
<dbReference type="EMBL" id="KN832881">
    <property type="protein sequence ID" value="KIM97915.1"/>
    <property type="molecule type" value="Genomic_DNA"/>
</dbReference>
<dbReference type="InterPro" id="IPR055915">
    <property type="entry name" value="DUF7492"/>
</dbReference>
<dbReference type="AlphaFoldDB" id="A0A0C3GPE6"/>
<protein>
    <recommendedName>
        <fullName evidence="1">DUF7492 domain-containing protein</fullName>
    </recommendedName>
</protein>
<evidence type="ECO:0000313" key="2">
    <source>
        <dbReference type="EMBL" id="KIM97915.1"/>
    </source>
</evidence>
<sequence length="337" mass="35678">MLCVDKTEAHSWVEKLLLIASNGTFVGTPGYPRGFVPRTSPAFSDFVSENQIPPDGRPTGTEILPADLMCRASQSIGNQTTGNPALVAAPGDNIALIYEENGHVTLLDRSPTKPVGSGTVFVYGTKQPSNDDTYLGIHRVWNEAGTGGDKRGKLLATRPFDDGQCYQNNTSPLAESRRATLGTLGNDLPCQNNVQLPEDAGTSGSYTLYWVWEWPTLDNTTGKLITNQSYTTCMDIVMTAKKLASAGDFNSKQISTAVASAGAVLFSALPSVQPFLNPNSSIIPGSSATDTATENESAEANSLTTTTALTSQASATSSAATCTKTAAGSGRRRRRNR</sequence>
<dbReference type="InParanoid" id="A0A0C3GPE6"/>
<evidence type="ECO:0000259" key="1">
    <source>
        <dbReference type="Pfam" id="PF24320"/>
    </source>
</evidence>
<accession>A0A0C3GPE6</accession>
<gene>
    <name evidence="2" type="ORF">OIDMADRAFT_105383</name>
</gene>